<sequence>MLSLKKPERLRPGDKVATVSLSWGGAGDEEILWRYYQGKARLEEVFGLRVVEMPHTLAGTQFVYDHPEKRAEDLMAAFADQEIKGIFSCIGGTDSIRMLPYIDFDLMGKNPKVFTGYSDTTVPHFLCMKAGISSMYGPAILTDFAENVAMTPYTVEAVRRAFFTVDPIGPVGPSETWTSQRLSWVEENKNTARGFQPNGPYEVLQGAGKTQGRLIGGCLEVLNYLRGTSLFPTSDHFDGAILFLETSECESPPWLVEDELRCLGTMGILSRLSGIFWGKPQGEKYDKEYRDVTRKVLAEAGRADLPVLCNGSFGHNEPKTILPYGALAEIDCDSAGFSILESAVL</sequence>
<organism evidence="6">
    <name type="scientific">uncultured Eubacteriales bacterium</name>
    <dbReference type="NCBI Taxonomy" id="172733"/>
    <lineage>
        <taxon>Bacteria</taxon>
        <taxon>Bacillati</taxon>
        <taxon>Bacillota</taxon>
        <taxon>Clostridia</taxon>
        <taxon>Eubacteriales</taxon>
        <taxon>environmental samples</taxon>
    </lineage>
</organism>
<dbReference type="PIRSF" id="PIRSF028757">
    <property type="entry name" value="LD-carboxypeptidase"/>
    <property type="match status" value="1"/>
</dbReference>
<accession>A0A212K8H7</accession>
<dbReference type="CDD" id="cd07062">
    <property type="entry name" value="Peptidase_S66_mccF_like"/>
    <property type="match status" value="1"/>
</dbReference>
<dbReference type="Pfam" id="PF17676">
    <property type="entry name" value="Peptidase_S66C"/>
    <property type="match status" value="1"/>
</dbReference>
<keyword evidence="2" id="KW-0378">Hydrolase</keyword>
<reference evidence="6" key="1">
    <citation type="submission" date="2016-04" db="EMBL/GenBank/DDBJ databases">
        <authorList>
            <person name="Evans L.H."/>
            <person name="Alamgir A."/>
            <person name="Owens N."/>
            <person name="Weber N.D."/>
            <person name="Virtaneva K."/>
            <person name="Barbian K."/>
            <person name="Babar A."/>
            <person name="Rosenke K."/>
        </authorList>
    </citation>
    <scope>NUCLEOTIDE SEQUENCE</scope>
    <source>
        <strain evidence="6">86</strain>
    </source>
</reference>
<keyword evidence="6" id="KW-0121">Carboxypeptidase</keyword>
<comment type="similarity">
    <text evidence="1">Belongs to the peptidase S66 family.</text>
</comment>
<dbReference type="PANTHER" id="PTHR30237">
    <property type="entry name" value="MURAMOYLTETRAPEPTIDE CARBOXYPEPTIDASE"/>
    <property type="match status" value="1"/>
</dbReference>
<keyword evidence="6" id="KW-0645">Protease</keyword>
<protein>
    <submittedName>
        <fullName evidence="6">Peptidase U61 LD-carboxypeptidase A</fullName>
    </submittedName>
</protein>
<proteinExistence type="inferred from homology"/>
<evidence type="ECO:0000256" key="1">
    <source>
        <dbReference type="ARBA" id="ARBA00010233"/>
    </source>
</evidence>
<evidence type="ECO:0000313" key="6">
    <source>
        <dbReference type="EMBL" id="SBW08014.1"/>
    </source>
</evidence>
<dbReference type="Gene3D" id="3.40.50.10740">
    <property type="entry name" value="Class I glutamine amidotransferase-like"/>
    <property type="match status" value="1"/>
</dbReference>
<dbReference type="Gene3D" id="3.50.30.60">
    <property type="entry name" value="LD-carboxypeptidase A C-terminal domain-like"/>
    <property type="match status" value="1"/>
</dbReference>
<evidence type="ECO:0000259" key="5">
    <source>
        <dbReference type="Pfam" id="PF17676"/>
    </source>
</evidence>
<dbReference type="SUPFAM" id="SSF141986">
    <property type="entry name" value="LD-carboxypeptidase A C-terminal domain-like"/>
    <property type="match status" value="1"/>
</dbReference>
<feature type="domain" description="LD-carboxypeptidase C-terminal" evidence="5">
    <location>
        <begin position="211"/>
        <end position="330"/>
    </location>
</feature>
<dbReference type="InterPro" id="IPR040449">
    <property type="entry name" value="Peptidase_S66_N"/>
</dbReference>
<dbReference type="PANTHER" id="PTHR30237:SF4">
    <property type="entry name" value="LD-CARBOXYPEPTIDASE C-TERMINAL DOMAIN-CONTAINING PROTEIN"/>
    <property type="match status" value="1"/>
</dbReference>
<dbReference type="SUPFAM" id="SSF52317">
    <property type="entry name" value="Class I glutamine amidotransferase-like"/>
    <property type="match status" value="1"/>
</dbReference>
<dbReference type="InterPro" id="IPR027478">
    <property type="entry name" value="LdcA_N"/>
</dbReference>
<dbReference type="InterPro" id="IPR003507">
    <property type="entry name" value="S66_fam"/>
</dbReference>
<feature type="domain" description="LD-carboxypeptidase N-terminal" evidence="4">
    <location>
        <begin position="16"/>
        <end position="137"/>
    </location>
</feature>
<dbReference type="InterPro" id="IPR029062">
    <property type="entry name" value="Class_I_gatase-like"/>
</dbReference>
<feature type="active site" description="Charge relay system" evidence="3">
    <location>
        <position position="245"/>
    </location>
</feature>
<dbReference type="EMBL" id="FLUN01000001">
    <property type="protein sequence ID" value="SBW08014.1"/>
    <property type="molecule type" value="Genomic_DNA"/>
</dbReference>
<evidence type="ECO:0000259" key="4">
    <source>
        <dbReference type="Pfam" id="PF02016"/>
    </source>
</evidence>
<feature type="active site" description="Nucleophile" evidence="3">
    <location>
        <position position="118"/>
    </location>
</feature>
<evidence type="ECO:0000256" key="3">
    <source>
        <dbReference type="PIRSR" id="PIRSR028757-1"/>
    </source>
</evidence>
<evidence type="ECO:0000256" key="2">
    <source>
        <dbReference type="ARBA" id="ARBA00022801"/>
    </source>
</evidence>
<gene>
    <name evidence="6" type="ORF">KL86CLO1_12381</name>
</gene>
<feature type="active site" description="Charge relay system" evidence="3">
    <location>
        <position position="315"/>
    </location>
</feature>
<dbReference type="Pfam" id="PF02016">
    <property type="entry name" value="Peptidase_S66"/>
    <property type="match status" value="1"/>
</dbReference>
<dbReference type="GO" id="GO:0004180">
    <property type="term" value="F:carboxypeptidase activity"/>
    <property type="evidence" value="ECO:0007669"/>
    <property type="project" value="UniProtKB-KW"/>
</dbReference>
<name>A0A212K8H7_9FIRM</name>
<dbReference type="InterPro" id="IPR040921">
    <property type="entry name" value="Peptidase_S66C"/>
</dbReference>
<dbReference type="InterPro" id="IPR027461">
    <property type="entry name" value="Carboxypeptidase_A_C_sf"/>
</dbReference>
<dbReference type="AlphaFoldDB" id="A0A212K8H7"/>